<proteinExistence type="predicted"/>
<dbReference type="InterPro" id="IPR029069">
    <property type="entry name" value="HotDog_dom_sf"/>
</dbReference>
<dbReference type="InterPro" id="IPR012660">
    <property type="entry name" value="YiiD_C"/>
</dbReference>
<evidence type="ECO:0000313" key="3">
    <source>
        <dbReference type="Proteomes" id="UP000190896"/>
    </source>
</evidence>
<dbReference type="SUPFAM" id="SSF54637">
    <property type="entry name" value="Thioesterase/thiol ester dehydrase-isomerase"/>
    <property type="match status" value="1"/>
</dbReference>
<dbReference type="EMBL" id="MPRJ01000001">
    <property type="protein sequence ID" value="OOZ37885.1"/>
    <property type="molecule type" value="Genomic_DNA"/>
</dbReference>
<accession>A0A1T2KYG6</accession>
<dbReference type="NCBIfam" id="TIGR02447">
    <property type="entry name" value="yiiD_Cterm"/>
    <property type="match status" value="1"/>
</dbReference>
<dbReference type="Pfam" id="PF09500">
    <property type="entry name" value="YiiD_C"/>
    <property type="match status" value="1"/>
</dbReference>
<dbReference type="Gene3D" id="3.10.129.10">
    <property type="entry name" value="Hotdog Thioesterase"/>
    <property type="match status" value="1"/>
</dbReference>
<dbReference type="Proteomes" id="UP000190896">
    <property type="component" value="Unassembled WGS sequence"/>
</dbReference>
<keyword evidence="3" id="KW-1185">Reference proteome</keyword>
<reference evidence="2 3" key="1">
    <citation type="submission" date="2016-11" db="EMBL/GenBank/DDBJ databases">
        <title>Mixed transmission modes and dynamic genome evolution in an obligate animal-bacterial symbiosis.</title>
        <authorList>
            <person name="Russell S.L."/>
            <person name="Corbett-Detig R.B."/>
            <person name="Cavanaugh C.M."/>
        </authorList>
    </citation>
    <scope>NUCLEOTIDE SEQUENCE [LARGE SCALE GENOMIC DNA]</scope>
    <source>
        <strain evidence="2">Se-Cadez</strain>
    </source>
</reference>
<sequence length="148" mass="15935">MNRGTAEKLEEILHQEVPLTAHMGVRVAGCDGTELVVQADLEPNINIHGTAFGGSLYAICAITCWGFLHLKFQEAGVVAQSVLADGGISYRLPVRGIIEARCREPGDGQFAAFLDDVKGGRRSSVELQADVMTDRGRAVIFKGRYSAC</sequence>
<feature type="domain" description="Thioesterase putative" evidence="1">
    <location>
        <begin position="7"/>
        <end position="146"/>
    </location>
</feature>
<dbReference type="RefSeq" id="WP_078485537.1">
    <property type="nucleotide sequence ID" value="NZ_MPRJ01000001.1"/>
</dbReference>
<organism evidence="2 3">
    <name type="scientific">Solemya velesiana gill symbiont</name>
    <dbReference type="NCBI Taxonomy" id="1918948"/>
    <lineage>
        <taxon>Bacteria</taxon>
        <taxon>Pseudomonadati</taxon>
        <taxon>Pseudomonadota</taxon>
        <taxon>Gammaproteobacteria</taxon>
        <taxon>sulfur-oxidizing symbionts</taxon>
    </lineage>
</organism>
<evidence type="ECO:0000259" key="1">
    <source>
        <dbReference type="Pfam" id="PF09500"/>
    </source>
</evidence>
<dbReference type="OrthoDB" id="4305330at2"/>
<name>A0A1T2KYG6_9GAMM</name>
<dbReference type="AlphaFoldDB" id="A0A1T2KYG6"/>
<evidence type="ECO:0000313" key="2">
    <source>
        <dbReference type="EMBL" id="OOZ37885.1"/>
    </source>
</evidence>
<protein>
    <recommendedName>
        <fullName evidence="1">Thioesterase putative domain-containing protein</fullName>
    </recommendedName>
</protein>
<comment type="caution">
    <text evidence="2">The sequence shown here is derived from an EMBL/GenBank/DDBJ whole genome shotgun (WGS) entry which is preliminary data.</text>
</comment>
<gene>
    <name evidence="2" type="ORF">BOW51_00310</name>
</gene>